<proteinExistence type="predicted"/>
<dbReference type="AlphaFoldDB" id="A0A2P4PGU0"/>
<gene>
    <name evidence="2" type="ORF">GLOIN_2v1673448</name>
</gene>
<dbReference type="Proteomes" id="UP000018888">
    <property type="component" value="Unassembled WGS sequence"/>
</dbReference>
<keyword evidence="1" id="KW-1133">Transmembrane helix</keyword>
<reference evidence="2 3" key="1">
    <citation type="journal article" date="2013" name="Proc. Natl. Acad. Sci. U.S.A.">
        <title>Genome of an arbuscular mycorrhizal fungus provides insight into the oldest plant symbiosis.</title>
        <authorList>
            <person name="Tisserant E."/>
            <person name="Malbreil M."/>
            <person name="Kuo A."/>
            <person name="Kohler A."/>
            <person name="Symeonidi A."/>
            <person name="Balestrini R."/>
            <person name="Charron P."/>
            <person name="Duensing N."/>
            <person name="Frei Dit Frey N."/>
            <person name="Gianinazzi-Pearson V."/>
            <person name="Gilbert L.B."/>
            <person name="Handa Y."/>
            <person name="Herr J.R."/>
            <person name="Hijri M."/>
            <person name="Koul R."/>
            <person name="Kawaguchi M."/>
            <person name="Krajinski F."/>
            <person name="Lammers P.J."/>
            <person name="Masclaux F.G."/>
            <person name="Murat C."/>
            <person name="Morin E."/>
            <person name="Ndikumana S."/>
            <person name="Pagni M."/>
            <person name="Petitpierre D."/>
            <person name="Requena N."/>
            <person name="Rosikiewicz P."/>
            <person name="Riley R."/>
            <person name="Saito K."/>
            <person name="San Clemente H."/>
            <person name="Shapiro H."/>
            <person name="van Tuinen D."/>
            <person name="Becard G."/>
            <person name="Bonfante P."/>
            <person name="Paszkowski U."/>
            <person name="Shachar-Hill Y.Y."/>
            <person name="Tuskan G.A."/>
            <person name="Young P.W."/>
            <person name="Sanders I.R."/>
            <person name="Henrissat B."/>
            <person name="Rensing S.A."/>
            <person name="Grigoriev I.V."/>
            <person name="Corradi N."/>
            <person name="Roux C."/>
            <person name="Martin F."/>
        </authorList>
    </citation>
    <scope>NUCLEOTIDE SEQUENCE [LARGE SCALE GENOMIC DNA]</scope>
    <source>
        <strain evidence="2 3">DAOM 197198</strain>
    </source>
</reference>
<feature type="transmembrane region" description="Helical" evidence="1">
    <location>
        <begin position="12"/>
        <end position="45"/>
    </location>
</feature>
<keyword evidence="3" id="KW-1185">Reference proteome</keyword>
<protein>
    <submittedName>
        <fullName evidence="2">Uncharacterized protein</fullName>
    </submittedName>
</protein>
<reference evidence="2 3" key="2">
    <citation type="journal article" date="2018" name="New Phytol.">
        <title>High intraspecific genome diversity in the model arbuscular mycorrhizal symbiont Rhizophagus irregularis.</title>
        <authorList>
            <person name="Chen E.C.H."/>
            <person name="Morin E."/>
            <person name="Beaudet D."/>
            <person name="Noel J."/>
            <person name="Yildirir G."/>
            <person name="Ndikumana S."/>
            <person name="Charron P."/>
            <person name="St-Onge C."/>
            <person name="Giorgi J."/>
            <person name="Kruger M."/>
            <person name="Marton T."/>
            <person name="Ropars J."/>
            <person name="Grigoriev I.V."/>
            <person name="Hainaut M."/>
            <person name="Henrissat B."/>
            <person name="Roux C."/>
            <person name="Martin F."/>
            <person name="Corradi N."/>
        </authorList>
    </citation>
    <scope>NUCLEOTIDE SEQUENCE [LARGE SCALE GENOMIC DNA]</scope>
    <source>
        <strain evidence="2 3">DAOM 197198</strain>
    </source>
</reference>
<sequence>MLTFPLAPNFIYILTFYLFIHIFYFFVLIGLLFLMGFIVLCFFFLRYTPSHYIVVSF</sequence>
<accession>A0A2P4PGU0</accession>
<keyword evidence="1" id="KW-0472">Membrane</keyword>
<evidence type="ECO:0000313" key="3">
    <source>
        <dbReference type="Proteomes" id="UP000018888"/>
    </source>
</evidence>
<name>A0A2P4PGU0_RHIID</name>
<keyword evidence="1" id="KW-0812">Transmembrane</keyword>
<evidence type="ECO:0000313" key="2">
    <source>
        <dbReference type="EMBL" id="POG64580.1"/>
    </source>
</evidence>
<evidence type="ECO:0000256" key="1">
    <source>
        <dbReference type="SAM" id="Phobius"/>
    </source>
</evidence>
<comment type="caution">
    <text evidence="2">The sequence shown here is derived from an EMBL/GenBank/DDBJ whole genome shotgun (WGS) entry which is preliminary data.</text>
</comment>
<dbReference type="EMBL" id="AUPC02000236">
    <property type="protein sequence ID" value="POG64580.1"/>
    <property type="molecule type" value="Genomic_DNA"/>
</dbReference>
<organism evidence="2 3">
    <name type="scientific">Rhizophagus irregularis (strain DAOM 181602 / DAOM 197198 / MUCL 43194)</name>
    <name type="common">Arbuscular mycorrhizal fungus</name>
    <name type="synonym">Glomus intraradices</name>
    <dbReference type="NCBI Taxonomy" id="747089"/>
    <lineage>
        <taxon>Eukaryota</taxon>
        <taxon>Fungi</taxon>
        <taxon>Fungi incertae sedis</taxon>
        <taxon>Mucoromycota</taxon>
        <taxon>Glomeromycotina</taxon>
        <taxon>Glomeromycetes</taxon>
        <taxon>Glomerales</taxon>
        <taxon>Glomeraceae</taxon>
        <taxon>Rhizophagus</taxon>
    </lineage>
</organism>